<comment type="cofactor">
    <cofactor evidence="1">
        <name>FAD</name>
        <dbReference type="ChEBI" id="CHEBI:57692"/>
    </cofactor>
</comment>
<sequence length="574" mass="64442">MILDDSFNFSVNTGKRTTFDAIVVGSGISGGWAAKELCDHGLHTLVLERGRNVEHVKDYPTAMLNTWEFKHLQQLPLKTLEENPLISQAAGYGEDTEHFFIKDADHPYIQEKPFNWVRGYQVGGKSLIWGRACPRWSPFEFTSPARLGYGMEWPIHYSDVAPWYAHVEKFIGVCGNKDGIETMPDGEFLPPFDFSCVEESMQSKIKAKYKNRYMIQGRWAHVTQPTALHQQQGRAFCQARNKCMRGCPFGGYFSSNSCTLPWASKTGKLTVRPHSVVHSIIYDEQKQKAIGVRVIDSISKEMTEFYAKIIFMNASALNSTLILMNSTSKRFPNGLGNDSGTLGKYVGFHNYRGTISGDIEGFEDKYTFGNNPSECMVPNFRNIHQQDTDFVGGYMAFMGASRSRGVHTEAEFGADLKNAMTQPGPWSTYIYMQGETILKESNHVYLSKTEKDQWGIPLLVTSVDYDDNDEKMMKDFLVQGSEMLEVAGAKNIEASDRKWSPGLDIHEMGGCRMGADPKTSMLNKWNQLHACKNVFVTDGACMTSTGIQSPSIFYMALTARAVSHAVKELKRGNL</sequence>
<keyword evidence="3" id="KW-0285">Flavoprotein</keyword>
<dbReference type="PANTHER" id="PTHR42784:SF1">
    <property type="entry name" value="PYRANOSE 2-OXIDASE"/>
    <property type="match status" value="1"/>
</dbReference>
<feature type="domain" description="Glucose-methanol-choline oxidoreductase N-terminal" evidence="6">
    <location>
        <begin position="96"/>
        <end position="327"/>
    </location>
</feature>
<dbReference type="Pfam" id="PF00732">
    <property type="entry name" value="GMC_oxred_N"/>
    <property type="match status" value="1"/>
</dbReference>
<dbReference type="SUPFAM" id="SSF54373">
    <property type="entry name" value="FAD-linked reductases, C-terminal domain"/>
    <property type="match status" value="1"/>
</dbReference>
<dbReference type="PANTHER" id="PTHR42784">
    <property type="entry name" value="PYRANOSE 2-OXIDASE"/>
    <property type="match status" value="1"/>
</dbReference>
<evidence type="ECO:0000256" key="4">
    <source>
        <dbReference type="ARBA" id="ARBA00022827"/>
    </source>
</evidence>
<organism evidence="8 9">
    <name type="scientific">Arcicella rigui</name>
    <dbReference type="NCBI Taxonomy" id="797020"/>
    <lineage>
        <taxon>Bacteria</taxon>
        <taxon>Pseudomonadati</taxon>
        <taxon>Bacteroidota</taxon>
        <taxon>Cytophagia</taxon>
        <taxon>Cytophagales</taxon>
        <taxon>Flectobacillaceae</taxon>
        <taxon>Arcicella</taxon>
    </lineage>
</organism>
<dbReference type="Gene3D" id="3.50.50.60">
    <property type="entry name" value="FAD/NAD(P)-binding domain"/>
    <property type="match status" value="2"/>
</dbReference>
<dbReference type="RefSeq" id="WP_323298120.1">
    <property type="nucleotide sequence ID" value="NZ_JAYFUM010000022.1"/>
</dbReference>
<feature type="domain" description="Glucose-methanol-choline oxidoreductase C-terminal" evidence="7">
    <location>
        <begin position="440"/>
        <end position="557"/>
    </location>
</feature>
<evidence type="ECO:0000256" key="3">
    <source>
        <dbReference type="ARBA" id="ARBA00022630"/>
    </source>
</evidence>
<dbReference type="InterPro" id="IPR007867">
    <property type="entry name" value="GMC_OxRtase_C"/>
</dbReference>
<dbReference type="EMBL" id="JAYFUM010000022">
    <property type="protein sequence ID" value="MEA5140964.1"/>
    <property type="molecule type" value="Genomic_DNA"/>
</dbReference>
<reference evidence="8 9" key="1">
    <citation type="submission" date="2023-12" db="EMBL/GenBank/DDBJ databases">
        <title>Novel species of the genus Arcicella isolated from rivers.</title>
        <authorList>
            <person name="Lu H."/>
        </authorList>
    </citation>
    <scope>NUCLEOTIDE SEQUENCE [LARGE SCALE GENOMIC DNA]</scope>
    <source>
        <strain evidence="8 9">KCTC 23307</strain>
    </source>
</reference>
<evidence type="ECO:0000259" key="7">
    <source>
        <dbReference type="Pfam" id="PF05199"/>
    </source>
</evidence>
<dbReference type="Pfam" id="PF05199">
    <property type="entry name" value="GMC_oxred_C"/>
    <property type="match status" value="1"/>
</dbReference>
<evidence type="ECO:0000256" key="2">
    <source>
        <dbReference type="ARBA" id="ARBA00010790"/>
    </source>
</evidence>
<keyword evidence="5" id="KW-0560">Oxidoreductase</keyword>
<dbReference type="Proteomes" id="UP001302949">
    <property type="component" value="Unassembled WGS sequence"/>
</dbReference>
<keyword evidence="4" id="KW-0274">FAD</keyword>
<dbReference type="SUPFAM" id="SSF51905">
    <property type="entry name" value="FAD/NAD(P)-binding domain"/>
    <property type="match status" value="1"/>
</dbReference>
<keyword evidence="9" id="KW-1185">Reference proteome</keyword>
<comment type="caution">
    <text evidence="8">The sequence shown here is derived from an EMBL/GenBank/DDBJ whole genome shotgun (WGS) entry which is preliminary data.</text>
</comment>
<comment type="similarity">
    <text evidence="2">Belongs to the GMC oxidoreductase family.</text>
</comment>
<dbReference type="InterPro" id="IPR000172">
    <property type="entry name" value="GMC_OxRdtase_N"/>
</dbReference>
<proteinExistence type="inferred from homology"/>
<name>A0ABU5QF75_9BACT</name>
<evidence type="ECO:0000256" key="5">
    <source>
        <dbReference type="ARBA" id="ARBA00023002"/>
    </source>
</evidence>
<evidence type="ECO:0000256" key="1">
    <source>
        <dbReference type="ARBA" id="ARBA00001974"/>
    </source>
</evidence>
<dbReference type="InterPro" id="IPR036188">
    <property type="entry name" value="FAD/NAD-bd_sf"/>
</dbReference>
<evidence type="ECO:0000313" key="9">
    <source>
        <dbReference type="Proteomes" id="UP001302949"/>
    </source>
</evidence>
<accession>A0ABU5QF75</accession>
<gene>
    <name evidence="8" type="ORF">VB248_17565</name>
</gene>
<protein>
    <submittedName>
        <fullName evidence="8">GMC family oxidoreductase</fullName>
    </submittedName>
</protein>
<evidence type="ECO:0000259" key="6">
    <source>
        <dbReference type="Pfam" id="PF00732"/>
    </source>
</evidence>
<evidence type="ECO:0000313" key="8">
    <source>
        <dbReference type="EMBL" id="MEA5140964.1"/>
    </source>
</evidence>
<dbReference type="InterPro" id="IPR051473">
    <property type="entry name" value="P2Ox-like"/>
</dbReference>